<comment type="subunit">
    <text evidence="2">Monomer.</text>
</comment>
<evidence type="ECO:0000256" key="14">
    <source>
        <dbReference type="SAM" id="MobiDB-lite"/>
    </source>
</evidence>
<evidence type="ECO:0000256" key="7">
    <source>
        <dbReference type="ARBA" id="ARBA00023157"/>
    </source>
</evidence>
<evidence type="ECO:0000256" key="3">
    <source>
        <dbReference type="ARBA" id="ARBA00013017"/>
    </source>
</evidence>
<organism evidence="16 17">
    <name type="scientific">Schizosaccharomyces osmophilus</name>
    <dbReference type="NCBI Taxonomy" id="2545709"/>
    <lineage>
        <taxon>Eukaryota</taxon>
        <taxon>Fungi</taxon>
        <taxon>Dikarya</taxon>
        <taxon>Ascomycota</taxon>
        <taxon>Taphrinomycotina</taxon>
        <taxon>Schizosaccharomycetes</taxon>
        <taxon>Schizosaccharomycetales</taxon>
        <taxon>Schizosaccharomycetaceae</taxon>
        <taxon>Schizosaccharomyces</taxon>
    </lineage>
</organism>
<comment type="catalytic activity">
    <reaction evidence="12">
        <text>a hydroperoxide + [thioredoxin]-dithiol = an alcohol + [thioredoxin]-disulfide + H2O</text>
        <dbReference type="Rhea" id="RHEA:62620"/>
        <dbReference type="Rhea" id="RHEA-COMP:10698"/>
        <dbReference type="Rhea" id="RHEA-COMP:10700"/>
        <dbReference type="ChEBI" id="CHEBI:15377"/>
        <dbReference type="ChEBI" id="CHEBI:29950"/>
        <dbReference type="ChEBI" id="CHEBI:30879"/>
        <dbReference type="ChEBI" id="CHEBI:35924"/>
        <dbReference type="ChEBI" id="CHEBI:50058"/>
        <dbReference type="EC" id="1.11.1.24"/>
    </reaction>
</comment>
<dbReference type="EMBL" id="CP115611">
    <property type="protein sequence ID" value="WBW70824.1"/>
    <property type="molecule type" value="Genomic_DNA"/>
</dbReference>
<dbReference type="InterPro" id="IPR036249">
    <property type="entry name" value="Thioredoxin-like_sf"/>
</dbReference>
<evidence type="ECO:0000313" key="16">
    <source>
        <dbReference type="EMBL" id="WBW70824.1"/>
    </source>
</evidence>
<keyword evidence="5" id="KW-0049">Antioxidant</keyword>
<evidence type="ECO:0000256" key="8">
    <source>
        <dbReference type="ARBA" id="ARBA00023242"/>
    </source>
</evidence>
<feature type="region of interest" description="Disordered" evidence="14">
    <location>
        <begin position="1"/>
        <end position="36"/>
    </location>
</feature>
<dbReference type="GO" id="GO:0008379">
    <property type="term" value="F:thioredoxin peroxidase activity"/>
    <property type="evidence" value="ECO:0007669"/>
    <property type="project" value="TreeGrafter"/>
</dbReference>
<accession>A0AAE9W7B2</accession>
<evidence type="ECO:0000259" key="15">
    <source>
        <dbReference type="PROSITE" id="PS51352"/>
    </source>
</evidence>
<proteinExistence type="inferred from homology"/>
<keyword evidence="6" id="KW-0560">Oxidoreductase</keyword>
<keyword evidence="8" id="KW-0539">Nucleus</keyword>
<evidence type="ECO:0000256" key="6">
    <source>
        <dbReference type="ARBA" id="ARBA00023002"/>
    </source>
</evidence>
<dbReference type="Pfam" id="PF00578">
    <property type="entry name" value="AhpC-TSA"/>
    <property type="match status" value="1"/>
</dbReference>
<dbReference type="CDD" id="cd03017">
    <property type="entry name" value="PRX_BCP"/>
    <property type="match status" value="1"/>
</dbReference>
<dbReference type="GO" id="GO:0005737">
    <property type="term" value="C:cytoplasm"/>
    <property type="evidence" value="ECO:0007669"/>
    <property type="project" value="TreeGrafter"/>
</dbReference>
<dbReference type="InterPro" id="IPR000866">
    <property type="entry name" value="AhpC/TSA"/>
</dbReference>
<evidence type="ECO:0000313" key="17">
    <source>
        <dbReference type="Proteomes" id="UP001212411"/>
    </source>
</evidence>
<evidence type="ECO:0000256" key="1">
    <source>
        <dbReference type="ARBA" id="ARBA00004123"/>
    </source>
</evidence>
<keyword evidence="7" id="KW-1015">Disulfide bond</keyword>
<sequence length="193" mass="21192">MTEYTASTPRRSTRLNSRDPSNSKVPIAAESVSTGAKAKESEEVINVGNLVPDLTLLNQDETPVNLPELIKSRGLVIFAYPRASTPGCTKQGCGFRDNYPQIQAADYEVFGVSFDSCKSQKSFQTKQNFPYDLLSDPEGVLIERLGAKKPDGKLFRSHWIFEKGSGKCLVKEIDISPLDSVDKAFQVITGSIV</sequence>
<comment type="similarity">
    <text evidence="11">Belongs to the peroxiredoxin family. BCP/PrxQ subfamily.</text>
</comment>
<dbReference type="EC" id="1.11.1.24" evidence="3"/>
<dbReference type="Proteomes" id="UP001212411">
    <property type="component" value="Chromosome 1"/>
</dbReference>
<evidence type="ECO:0000256" key="5">
    <source>
        <dbReference type="ARBA" id="ARBA00022862"/>
    </source>
</evidence>
<name>A0AAE9W7B2_9SCHI</name>
<dbReference type="FunFam" id="3.40.30.10:FF:000157">
    <property type="entry name" value="DOT5p Nuclear thiol peroxidase"/>
    <property type="match status" value="1"/>
</dbReference>
<evidence type="ECO:0000256" key="12">
    <source>
        <dbReference type="ARBA" id="ARBA00049091"/>
    </source>
</evidence>
<evidence type="ECO:0000256" key="10">
    <source>
        <dbReference type="ARBA" id="ARBA00032824"/>
    </source>
</evidence>
<dbReference type="GeneID" id="80875937"/>
<evidence type="ECO:0000256" key="2">
    <source>
        <dbReference type="ARBA" id="ARBA00011245"/>
    </source>
</evidence>
<dbReference type="RefSeq" id="XP_056035067.1">
    <property type="nucleotide sequence ID" value="XM_056181248.1"/>
</dbReference>
<dbReference type="GO" id="GO:0005634">
    <property type="term" value="C:nucleus"/>
    <property type="evidence" value="ECO:0007669"/>
    <property type="project" value="UniProtKB-SubCell"/>
</dbReference>
<feature type="domain" description="Thioredoxin" evidence="15">
    <location>
        <begin position="45"/>
        <end position="165"/>
    </location>
</feature>
<comment type="subcellular location">
    <subcellularLocation>
        <location evidence="1">Nucleus</location>
    </subcellularLocation>
</comment>
<dbReference type="PANTHER" id="PTHR42801:SF23">
    <property type="entry name" value="PEROXIREDOXIN DOT5"/>
    <property type="match status" value="1"/>
</dbReference>
<dbReference type="GO" id="GO:0034599">
    <property type="term" value="P:cellular response to oxidative stress"/>
    <property type="evidence" value="ECO:0007669"/>
    <property type="project" value="UniProtKB-ARBA"/>
</dbReference>
<protein>
    <recommendedName>
        <fullName evidence="3">thioredoxin-dependent peroxiredoxin</fullName>
        <ecNumber evidence="3">1.11.1.24</ecNumber>
    </recommendedName>
    <alternativeName>
        <fullName evidence="13">Nuclear thiol peroxidase</fullName>
    </alternativeName>
    <alternativeName>
        <fullName evidence="10">Thioredoxin peroxidase</fullName>
    </alternativeName>
</protein>
<evidence type="ECO:0000256" key="9">
    <source>
        <dbReference type="ARBA" id="ARBA00023284"/>
    </source>
</evidence>
<dbReference type="InterPro" id="IPR013766">
    <property type="entry name" value="Thioredoxin_domain"/>
</dbReference>
<evidence type="ECO:0000256" key="4">
    <source>
        <dbReference type="ARBA" id="ARBA00022559"/>
    </source>
</evidence>
<keyword evidence="9" id="KW-0676">Redox-active center</keyword>
<dbReference type="Gene3D" id="3.40.30.10">
    <property type="entry name" value="Glutaredoxin"/>
    <property type="match status" value="1"/>
</dbReference>
<gene>
    <name evidence="16" type="primary">bcp1</name>
    <name evidence="16" type="ORF">SOMG_02456</name>
</gene>
<evidence type="ECO:0000256" key="13">
    <source>
        <dbReference type="ARBA" id="ARBA00077538"/>
    </source>
</evidence>
<feature type="compositionally biased region" description="Polar residues" evidence="14">
    <location>
        <begin position="1"/>
        <end position="24"/>
    </location>
</feature>
<evidence type="ECO:0000256" key="11">
    <source>
        <dbReference type="ARBA" id="ARBA00038489"/>
    </source>
</evidence>
<dbReference type="PANTHER" id="PTHR42801">
    <property type="entry name" value="THIOREDOXIN-DEPENDENT PEROXIDE REDUCTASE"/>
    <property type="match status" value="1"/>
</dbReference>
<dbReference type="AlphaFoldDB" id="A0AAE9W7B2"/>
<reference evidence="16 17" key="1">
    <citation type="journal article" date="2023" name="G3 (Bethesda)">
        <title>A high-quality reference genome for the fission yeast Schizosaccharomyces osmophilus.</title>
        <authorList>
            <person name="Jia G.S."/>
            <person name="Zhang W.C."/>
            <person name="Liang Y."/>
            <person name="Liu X.H."/>
            <person name="Rhind N."/>
            <person name="Pidoux A."/>
            <person name="Brysch-Herzberg M."/>
            <person name="Du L.L."/>
        </authorList>
    </citation>
    <scope>NUCLEOTIDE SEQUENCE [LARGE SCALE GENOMIC DNA]</scope>
    <source>
        <strain evidence="16 17">CBS 15793</strain>
    </source>
</reference>
<dbReference type="InterPro" id="IPR050924">
    <property type="entry name" value="Peroxiredoxin_BCP/PrxQ"/>
</dbReference>
<keyword evidence="4 16" id="KW-0575">Peroxidase</keyword>
<dbReference type="PROSITE" id="PS51352">
    <property type="entry name" value="THIOREDOXIN_2"/>
    <property type="match status" value="1"/>
</dbReference>
<dbReference type="KEGG" id="som:SOMG_02456"/>
<keyword evidence="17" id="KW-1185">Reference proteome</keyword>
<dbReference type="GO" id="GO:0045454">
    <property type="term" value="P:cell redox homeostasis"/>
    <property type="evidence" value="ECO:0007669"/>
    <property type="project" value="TreeGrafter"/>
</dbReference>
<dbReference type="SUPFAM" id="SSF52833">
    <property type="entry name" value="Thioredoxin-like"/>
    <property type="match status" value="1"/>
</dbReference>